<evidence type="ECO:0000313" key="2">
    <source>
        <dbReference type="EnsemblPlants" id="TuG1812G0600001634.01.T01.cds263385"/>
    </source>
</evidence>
<dbReference type="AlphaFoldDB" id="A0A8R7QRW0"/>
<gene>
    <name evidence="2" type="primary">LOC125517303</name>
</gene>
<accession>A0A8R7QRW0</accession>
<evidence type="ECO:0000313" key="3">
    <source>
        <dbReference type="Proteomes" id="UP000015106"/>
    </source>
</evidence>
<organism evidence="2 3">
    <name type="scientific">Triticum urartu</name>
    <name type="common">Red wild einkorn</name>
    <name type="synonym">Crithodium urartu</name>
    <dbReference type="NCBI Taxonomy" id="4572"/>
    <lineage>
        <taxon>Eukaryota</taxon>
        <taxon>Viridiplantae</taxon>
        <taxon>Streptophyta</taxon>
        <taxon>Embryophyta</taxon>
        <taxon>Tracheophyta</taxon>
        <taxon>Spermatophyta</taxon>
        <taxon>Magnoliopsida</taxon>
        <taxon>Liliopsida</taxon>
        <taxon>Poales</taxon>
        <taxon>Poaceae</taxon>
        <taxon>BOP clade</taxon>
        <taxon>Pooideae</taxon>
        <taxon>Triticodae</taxon>
        <taxon>Triticeae</taxon>
        <taxon>Triticinae</taxon>
        <taxon>Triticum</taxon>
    </lineage>
</organism>
<name>A0A8R7QRW0_TRIUA</name>
<proteinExistence type="predicted"/>
<dbReference type="Proteomes" id="UP000015106">
    <property type="component" value="Chromosome 6"/>
</dbReference>
<protein>
    <submittedName>
        <fullName evidence="2">Uncharacterized protein</fullName>
    </submittedName>
</protein>
<feature type="compositionally biased region" description="Basic residues" evidence="1">
    <location>
        <begin position="119"/>
        <end position="136"/>
    </location>
</feature>
<dbReference type="EnsemblPlants" id="TuG1812G0600001634.01.T01">
    <property type="protein sequence ID" value="TuG1812G0600001634.01.T01.cds263385"/>
    <property type="gene ID" value="TuG1812G0600001634.01"/>
</dbReference>
<reference evidence="3" key="1">
    <citation type="journal article" date="2013" name="Nature">
        <title>Draft genome of the wheat A-genome progenitor Triticum urartu.</title>
        <authorList>
            <person name="Ling H.Q."/>
            <person name="Zhao S."/>
            <person name="Liu D."/>
            <person name="Wang J."/>
            <person name="Sun H."/>
            <person name="Zhang C."/>
            <person name="Fan H."/>
            <person name="Li D."/>
            <person name="Dong L."/>
            <person name="Tao Y."/>
            <person name="Gao C."/>
            <person name="Wu H."/>
            <person name="Li Y."/>
            <person name="Cui Y."/>
            <person name="Guo X."/>
            <person name="Zheng S."/>
            <person name="Wang B."/>
            <person name="Yu K."/>
            <person name="Liang Q."/>
            <person name="Yang W."/>
            <person name="Lou X."/>
            <person name="Chen J."/>
            <person name="Feng M."/>
            <person name="Jian J."/>
            <person name="Zhang X."/>
            <person name="Luo G."/>
            <person name="Jiang Y."/>
            <person name="Liu J."/>
            <person name="Wang Z."/>
            <person name="Sha Y."/>
            <person name="Zhang B."/>
            <person name="Wu H."/>
            <person name="Tang D."/>
            <person name="Shen Q."/>
            <person name="Xue P."/>
            <person name="Zou S."/>
            <person name="Wang X."/>
            <person name="Liu X."/>
            <person name="Wang F."/>
            <person name="Yang Y."/>
            <person name="An X."/>
            <person name="Dong Z."/>
            <person name="Zhang K."/>
            <person name="Zhang X."/>
            <person name="Luo M.C."/>
            <person name="Dvorak J."/>
            <person name="Tong Y."/>
            <person name="Wang J."/>
            <person name="Yang H."/>
            <person name="Li Z."/>
            <person name="Wang D."/>
            <person name="Zhang A."/>
            <person name="Wang J."/>
        </authorList>
    </citation>
    <scope>NUCLEOTIDE SEQUENCE</scope>
    <source>
        <strain evidence="3">cv. G1812</strain>
    </source>
</reference>
<dbReference type="Gramene" id="TuG1812G0600001634.01.T01">
    <property type="protein sequence ID" value="TuG1812G0600001634.01.T01.cds263385"/>
    <property type="gene ID" value="TuG1812G0600001634.01"/>
</dbReference>
<evidence type="ECO:0000256" key="1">
    <source>
        <dbReference type="SAM" id="MobiDB-lite"/>
    </source>
</evidence>
<reference evidence="2" key="2">
    <citation type="submission" date="2018-03" db="EMBL/GenBank/DDBJ databases">
        <title>The Triticum urartu genome reveals the dynamic nature of wheat genome evolution.</title>
        <authorList>
            <person name="Ling H."/>
            <person name="Ma B."/>
            <person name="Shi X."/>
            <person name="Liu H."/>
            <person name="Dong L."/>
            <person name="Sun H."/>
            <person name="Cao Y."/>
            <person name="Gao Q."/>
            <person name="Zheng S."/>
            <person name="Li Y."/>
            <person name="Yu Y."/>
            <person name="Du H."/>
            <person name="Qi M."/>
            <person name="Li Y."/>
            <person name="Yu H."/>
            <person name="Cui Y."/>
            <person name="Wang N."/>
            <person name="Chen C."/>
            <person name="Wu H."/>
            <person name="Zhao Y."/>
            <person name="Zhang J."/>
            <person name="Li Y."/>
            <person name="Zhou W."/>
            <person name="Zhang B."/>
            <person name="Hu W."/>
            <person name="Eijk M."/>
            <person name="Tang J."/>
            <person name="Witsenboer H."/>
            <person name="Zhao S."/>
            <person name="Li Z."/>
            <person name="Zhang A."/>
            <person name="Wang D."/>
            <person name="Liang C."/>
        </authorList>
    </citation>
    <scope>NUCLEOTIDE SEQUENCE [LARGE SCALE GENOMIC DNA]</scope>
    <source>
        <strain evidence="2">cv. G1812</strain>
    </source>
</reference>
<feature type="region of interest" description="Disordered" evidence="1">
    <location>
        <begin position="46"/>
        <end position="144"/>
    </location>
</feature>
<reference evidence="2" key="3">
    <citation type="submission" date="2022-06" db="UniProtKB">
        <authorList>
            <consortium name="EnsemblPlants"/>
        </authorList>
    </citation>
    <scope>IDENTIFICATION</scope>
</reference>
<keyword evidence="3" id="KW-1185">Reference proteome</keyword>
<sequence>MLLLLQGRRGGGRAVVAEVVERHHGRARRRAHRHAAAEAVVATARAEADHGPAARAGRAVGAGGDAGELLHHGAEVGGVGVEQRDGRPPRGAGPPPRRLADAAPLDPGRRPRGAPAARAPRRRARHRHHAALRRRGPIAADAVDARPVAHVRAGVAHGTQ</sequence>